<dbReference type="Pfam" id="PF18352">
    <property type="entry name" value="Gp138_N"/>
    <property type="match status" value="1"/>
</dbReference>
<name>A0AA35Y0D3_9PROT</name>
<proteinExistence type="predicted"/>
<evidence type="ECO:0000313" key="3">
    <source>
        <dbReference type="Proteomes" id="UP001176960"/>
    </source>
</evidence>
<accession>A0AA35Y0D3</accession>
<dbReference type="InterPro" id="IPR037026">
    <property type="entry name" value="Vgr_OB-fold_dom_sf"/>
</dbReference>
<dbReference type="InterPro" id="IPR044033">
    <property type="entry name" value="GpV-like_apex"/>
</dbReference>
<dbReference type="Proteomes" id="UP001176960">
    <property type="component" value="Unassembled WGS sequence"/>
</dbReference>
<protein>
    <submittedName>
        <fullName evidence="2">Gp138 family membrane-puncturing spike protein</fullName>
    </submittedName>
</protein>
<evidence type="ECO:0000313" key="2">
    <source>
        <dbReference type="EMBL" id="CAI9119538.1"/>
    </source>
</evidence>
<dbReference type="Gene3D" id="2.40.50.230">
    <property type="entry name" value="Gp5 N-terminal domain"/>
    <property type="match status" value="1"/>
</dbReference>
<comment type="caution">
    <text evidence="2">The sequence shown here is derived from an EMBL/GenBank/DDBJ whole genome shotgun (WGS) entry which is preliminary data.</text>
</comment>
<feature type="domain" description="Phage protein Gp138 N-terminal" evidence="1">
    <location>
        <begin position="29"/>
        <end position="132"/>
    </location>
</feature>
<dbReference type="RefSeq" id="WP_289843421.1">
    <property type="nucleotide sequence ID" value="NZ_CATKSH010000002.1"/>
</dbReference>
<dbReference type="Pfam" id="PF18946">
    <property type="entry name" value="Apex"/>
    <property type="match status" value="1"/>
</dbReference>
<organism evidence="2 3">
    <name type="scientific">Brytella acorum</name>
    <dbReference type="NCBI Taxonomy" id="2959299"/>
    <lineage>
        <taxon>Bacteria</taxon>
        <taxon>Pseudomonadati</taxon>
        <taxon>Pseudomonadota</taxon>
        <taxon>Alphaproteobacteria</taxon>
        <taxon>Acetobacterales</taxon>
        <taxon>Acetobacteraceae</taxon>
        <taxon>Brytella</taxon>
    </lineage>
</organism>
<sequence length="221" mass="23722">MDIRERFFDKDQNIVDSLQGLQARMWTALPGIIQRVSFENGVPFAAVQAAAKSRFVKDDLTISWSDLPLLPHCPIHFARGGGFSLTFPVNEGDECLLVFSSRSLDEWFRNGQAQPAYDLRQHDLSDGIALVGLTSAARPLANISQSSAQLRSDDGQTFIDVKSDAITLTVGGCTMQLTSSGLAVTGGKITSDTDVQAGSISLTSHIHPGVQTGSGTTQKPE</sequence>
<gene>
    <name evidence="2" type="ORF">LMG32879_000355</name>
</gene>
<keyword evidence="3" id="KW-1185">Reference proteome</keyword>
<evidence type="ECO:0000259" key="1">
    <source>
        <dbReference type="Pfam" id="PF18352"/>
    </source>
</evidence>
<dbReference type="EMBL" id="CATKSH010000002">
    <property type="protein sequence ID" value="CAI9119538.1"/>
    <property type="molecule type" value="Genomic_DNA"/>
</dbReference>
<dbReference type="InterPro" id="IPR041599">
    <property type="entry name" value="Gp138_N"/>
</dbReference>
<reference evidence="2" key="1">
    <citation type="submission" date="2023-03" db="EMBL/GenBank/DDBJ databases">
        <authorList>
            <person name="Cleenwerck I."/>
        </authorList>
    </citation>
    <scope>NUCLEOTIDE SEQUENCE</scope>
    <source>
        <strain evidence="2">LMG 32879</strain>
    </source>
</reference>
<dbReference type="AlphaFoldDB" id="A0AA35Y0D3"/>